<dbReference type="RefSeq" id="WP_305008804.1">
    <property type="nucleotide sequence ID" value="NZ_JAUQSY010000019.1"/>
</dbReference>
<dbReference type="PROSITE" id="PS51257">
    <property type="entry name" value="PROKAR_LIPOPROTEIN"/>
    <property type="match status" value="1"/>
</dbReference>
<accession>A0ABT9BHU8</accession>
<dbReference type="EMBL" id="JAUQSY010000019">
    <property type="protein sequence ID" value="MDO7877375.1"/>
    <property type="molecule type" value="Genomic_DNA"/>
</dbReference>
<evidence type="ECO:0000256" key="1">
    <source>
        <dbReference type="SAM" id="Phobius"/>
    </source>
</evidence>
<comment type="caution">
    <text evidence="2">The sequence shown here is derived from an EMBL/GenBank/DDBJ whole genome shotgun (WGS) entry which is preliminary data.</text>
</comment>
<reference evidence="2" key="1">
    <citation type="submission" date="2023-07" db="EMBL/GenBank/DDBJ databases">
        <authorList>
            <person name="Kim M.K."/>
        </authorList>
    </citation>
    <scope>NUCLEOTIDE SEQUENCE</scope>
    <source>
        <strain evidence="2">ASUV-10-1</strain>
    </source>
</reference>
<organism evidence="2 3">
    <name type="scientific">Hymenobacter aranciens</name>
    <dbReference type="NCBI Taxonomy" id="3063996"/>
    <lineage>
        <taxon>Bacteria</taxon>
        <taxon>Pseudomonadati</taxon>
        <taxon>Bacteroidota</taxon>
        <taxon>Cytophagia</taxon>
        <taxon>Cytophagales</taxon>
        <taxon>Hymenobacteraceae</taxon>
        <taxon>Hymenobacter</taxon>
    </lineage>
</organism>
<evidence type="ECO:0008006" key="4">
    <source>
        <dbReference type="Google" id="ProtNLM"/>
    </source>
</evidence>
<proteinExistence type="predicted"/>
<evidence type="ECO:0000313" key="2">
    <source>
        <dbReference type="EMBL" id="MDO7877375.1"/>
    </source>
</evidence>
<feature type="transmembrane region" description="Helical" evidence="1">
    <location>
        <begin position="173"/>
        <end position="191"/>
    </location>
</feature>
<keyword evidence="1" id="KW-0812">Transmembrane</keyword>
<sequence length="197" mass="22386">MRILLTLAIASLALSSCKLGKLFEPSPERQLGRLLTAHPELAAADTVTIHDTITVPQVHVETKFVYRANPAREHTDSLRLDSLLQKLETHLDTASRRATVREVFQYVRTERPRFPDTLCFDTLGLRGKVWRTGSAYQISLTRKEIRQPHAARAVVARLKPCDCAPLVWYDPRTWPYGWLLCGILIGLIARFRQSRSA</sequence>
<keyword evidence="3" id="KW-1185">Reference proteome</keyword>
<dbReference type="Proteomes" id="UP001176429">
    <property type="component" value="Unassembled WGS sequence"/>
</dbReference>
<gene>
    <name evidence="2" type="ORF">Q5H93_21720</name>
</gene>
<evidence type="ECO:0000313" key="3">
    <source>
        <dbReference type="Proteomes" id="UP001176429"/>
    </source>
</evidence>
<keyword evidence="1" id="KW-1133">Transmembrane helix</keyword>
<protein>
    <recommendedName>
        <fullName evidence="4">Lipoprotein</fullName>
    </recommendedName>
</protein>
<name>A0ABT9BHU8_9BACT</name>
<keyword evidence="1" id="KW-0472">Membrane</keyword>